<dbReference type="Proteomes" id="UP000076128">
    <property type="component" value="Chromosome"/>
</dbReference>
<feature type="binding site" evidence="4">
    <location>
        <begin position="65"/>
        <end position="68"/>
    </location>
    <ligand>
        <name>GTP</name>
        <dbReference type="ChEBI" id="CHEBI:37565"/>
    </ligand>
</feature>
<keyword evidence="2 4" id="KW-0067">ATP-binding</keyword>
<accession>A0A159Z133</accession>
<dbReference type="GO" id="GO:0005524">
    <property type="term" value="F:ATP binding"/>
    <property type="evidence" value="ECO:0007669"/>
    <property type="project" value="UniProtKB-UniRule"/>
</dbReference>
<evidence type="ECO:0000259" key="6">
    <source>
        <dbReference type="Pfam" id="PF03668"/>
    </source>
</evidence>
<evidence type="ECO:0000313" key="8">
    <source>
        <dbReference type="EMBL" id="AMY67654.1"/>
    </source>
</evidence>
<proteinExistence type="inferred from homology"/>
<organism evidence="8 9">
    <name type="scientific">Frigidibacter mobilis</name>
    <dbReference type="NCBI Taxonomy" id="1335048"/>
    <lineage>
        <taxon>Bacteria</taxon>
        <taxon>Pseudomonadati</taxon>
        <taxon>Pseudomonadota</taxon>
        <taxon>Alphaproteobacteria</taxon>
        <taxon>Rhodobacterales</taxon>
        <taxon>Paracoccaceae</taxon>
        <taxon>Frigidibacter</taxon>
    </lineage>
</organism>
<dbReference type="SUPFAM" id="SSF52540">
    <property type="entry name" value="P-loop containing nucleoside triphosphate hydrolases"/>
    <property type="match status" value="1"/>
</dbReference>
<dbReference type="EMBL" id="CP012661">
    <property type="protein sequence ID" value="AMY67654.1"/>
    <property type="molecule type" value="Genomic_DNA"/>
</dbReference>
<evidence type="ECO:0000313" key="9">
    <source>
        <dbReference type="Proteomes" id="UP000076128"/>
    </source>
</evidence>
<dbReference type="PANTHER" id="PTHR30448">
    <property type="entry name" value="RNASE ADAPTER PROTEIN RAPZ"/>
    <property type="match status" value="1"/>
</dbReference>
<evidence type="ECO:0000256" key="5">
    <source>
        <dbReference type="SAM" id="MobiDB-lite"/>
    </source>
</evidence>
<feature type="binding site" evidence="4">
    <location>
        <begin position="18"/>
        <end position="25"/>
    </location>
    <ligand>
        <name>ATP</name>
        <dbReference type="ChEBI" id="CHEBI:30616"/>
    </ligand>
</feature>
<keyword evidence="3 4" id="KW-0342">GTP-binding</keyword>
<keyword evidence="9" id="KW-1185">Reference proteome</keyword>
<dbReference type="InterPro" id="IPR027417">
    <property type="entry name" value="P-loop_NTPase"/>
</dbReference>
<dbReference type="InterPro" id="IPR053930">
    <property type="entry name" value="RapZ-like_N"/>
</dbReference>
<keyword evidence="1 4" id="KW-0547">Nucleotide-binding</keyword>
<dbReference type="STRING" id="1335048.AKL17_0392"/>
<feature type="domain" description="RapZ C-terminal" evidence="7">
    <location>
        <begin position="171"/>
        <end position="290"/>
    </location>
</feature>
<dbReference type="GO" id="GO:0005525">
    <property type="term" value="F:GTP binding"/>
    <property type="evidence" value="ECO:0007669"/>
    <property type="project" value="UniProtKB-UniRule"/>
</dbReference>
<evidence type="ECO:0000256" key="2">
    <source>
        <dbReference type="ARBA" id="ARBA00022840"/>
    </source>
</evidence>
<dbReference type="InterPro" id="IPR053931">
    <property type="entry name" value="RapZ_C"/>
</dbReference>
<feature type="domain" description="RapZ-like N-terminal" evidence="6">
    <location>
        <begin position="13"/>
        <end position="164"/>
    </location>
</feature>
<evidence type="ECO:0000256" key="1">
    <source>
        <dbReference type="ARBA" id="ARBA00022741"/>
    </source>
</evidence>
<dbReference type="PIRSF" id="PIRSF005052">
    <property type="entry name" value="P-loopkin"/>
    <property type="match status" value="1"/>
</dbReference>
<dbReference type="Gene3D" id="3.40.50.300">
    <property type="entry name" value="P-loop containing nucleotide triphosphate hydrolases"/>
    <property type="match status" value="1"/>
</dbReference>
<gene>
    <name evidence="8" type="ORF">AKL17_0392</name>
</gene>
<dbReference type="Pfam" id="PF22740">
    <property type="entry name" value="PapZ_C"/>
    <property type="match status" value="1"/>
</dbReference>
<dbReference type="PANTHER" id="PTHR30448:SF0">
    <property type="entry name" value="RNASE ADAPTER PROTEIN RAPZ"/>
    <property type="match status" value="1"/>
</dbReference>
<dbReference type="PATRIC" id="fig|1335048.3.peg.412"/>
<dbReference type="KEGG" id="daa:AKL17_0392"/>
<protein>
    <submittedName>
        <fullName evidence="8">Uncharacterized protein</fullName>
    </submittedName>
</protein>
<feature type="region of interest" description="Disordered" evidence="5">
    <location>
        <begin position="287"/>
        <end position="307"/>
    </location>
</feature>
<evidence type="ECO:0000256" key="4">
    <source>
        <dbReference type="HAMAP-Rule" id="MF_00636"/>
    </source>
</evidence>
<evidence type="ECO:0000256" key="3">
    <source>
        <dbReference type="ARBA" id="ARBA00023134"/>
    </source>
</evidence>
<dbReference type="Pfam" id="PF03668">
    <property type="entry name" value="RapZ-like_N"/>
    <property type="match status" value="1"/>
</dbReference>
<reference evidence="8 9" key="1">
    <citation type="submission" date="2015-09" db="EMBL/GenBank/DDBJ databases">
        <title>Complete genome sequence of Defluviimonas alba cai42t isolated from an oilfield in Xinjiang.</title>
        <authorList>
            <person name="Geng S."/>
            <person name="Pan X."/>
            <person name="Wu X."/>
        </authorList>
    </citation>
    <scope>NUCLEOTIDE SEQUENCE [LARGE SCALE GENOMIC DNA]</scope>
    <source>
        <strain evidence="9">cai42</strain>
    </source>
</reference>
<dbReference type="NCBIfam" id="NF003828">
    <property type="entry name" value="PRK05416.1"/>
    <property type="match status" value="1"/>
</dbReference>
<dbReference type="RefSeq" id="WP_066809131.1">
    <property type="nucleotide sequence ID" value="NZ_CP012661.1"/>
</dbReference>
<dbReference type="AlphaFoldDB" id="A0A159Z133"/>
<dbReference type="HAMAP" id="MF_00636">
    <property type="entry name" value="RapZ_like"/>
    <property type="match status" value="1"/>
</dbReference>
<dbReference type="OrthoDB" id="9784461at2"/>
<dbReference type="InterPro" id="IPR005337">
    <property type="entry name" value="RapZ-like"/>
</dbReference>
<sequence>MTDETDHQDVQRVVLVTGPSGAGRSTAIHVLEDLGYEAIDNLPLSLVPRLLDGPALGRPIALGVDVRNRDFTAGSVIEGIDRMTRMPEVDCEVLYLDCRADELLRRYGETRRRHPLAPDCEPGAGIAREVDLLAPVRARADVLIDTSDLSPHDLKAELARWFETGQQARLTVGVHSFSYKRGVPRGLDMMFDCRFLNNPHWEPDLRPLDGRAAEVAAFVATDPRFAPFFQAVLDLLLLVLPAHVEEGKAHLTIGLGCTGGQHRSVAMVEKLAAALAQSGWQVSKRHRELERRADSGAGQPTVEVGRA</sequence>
<evidence type="ECO:0000259" key="7">
    <source>
        <dbReference type="Pfam" id="PF22740"/>
    </source>
</evidence>
<name>A0A159Z133_9RHOB</name>